<comment type="similarity">
    <text evidence="2">Belongs to the peptidase S54 family.</text>
</comment>
<evidence type="ECO:0000256" key="7">
    <source>
        <dbReference type="SAM" id="Phobius"/>
    </source>
</evidence>
<dbReference type="Gene3D" id="1.20.1540.10">
    <property type="entry name" value="Rhomboid-like"/>
    <property type="match status" value="1"/>
</dbReference>
<protein>
    <recommendedName>
        <fullName evidence="8">Peptidase S54 rhomboid domain-containing protein</fullName>
    </recommendedName>
</protein>
<keyword evidence="5 7" id="KW-1133">Transmembrane helix</keyword>
<dbReference type="InterPro" id="IPR022764">
    <property type="entry name" value="Peptidase_S54_rhomboid_dom"/>
</dbReference>
<dbReference type="InterPro" id="IPR035952">
    <property type="entry name" value="Rhomboid-like_sf"/>
</dbReference>
<dbReference type="PANTHER" id="PTHR43731">
    <property type="entry name" value="RHOMBOID PROTEASE"/>
    <property type="match status" value="1"/>
</dbReference>
<feature type="transmembrane region" description="Helical" evidence="7">
    <location>
        <begin position="34"/>
        <end position="55"/>
    </location>
</feature>
<dbReference type="GO" id="GO:0016020">
    <property type="term" value="C:membrane"/>
    <property type="evidence" value="ECO:0007669"/>
    <property type="project" value="UniProtKB-SubCell"/>
</dbReference>
<evidence type="ECO:0000256" key="4">
    <source>
        <dbReference type="ARBA" id="ARBA00022801"/>
    </source>
</evidence>
<keyword evidence="4" id="KW-0378">Hydrolase</keyword>
<reference evidence="9" key="1">
    <citation type="submission" date="2015-04" db="EMBL/GenBank/DDBJ databases">
        <title>The genome sequence of the plant pathogenic Rhizarian Plasmodiophora brassicae reveals insights in its biotrophic life cycle and the origin of chitin synthesis.</title>
        <authorList>
            <person name="Schwelm A."/>
            <person name="Fogelqvist J."/>
            <person name="Knaust A."/>
            <person name="Julke S."/>
            <person name="Lilja T."/>
            <person name="Dhandapani V."/>
            <person name="Bonilla-Rosso G."/>
            <person name="Karlsson M."/>
            <person name="Shevchenko A."/>
            <person name="Choi S.R."/>
            <person name="Kim H.G."/>
            <person name="Park J.Y."/>
            <person name="Lim Y.P."/>
            <person name="Ludwig-Muller J."/>
            <person name="Dixelius C."/>
        </authorList>
    </citation>
    <scope>NUCLEOTIDE SEQUENCE</scope>
    <source>
        <tissue evidence="9">Potato root galls</tissue>
    </source>
</reference>
<feature type="transmembrane region" description="Helical" evidence="7">
    <location>
        <begin position="238"/>
        <end position="260"/>
    </location>
</feature>
<evidence type="ECO:0000256" key="2">
    <source>
        <dbReference type="ARBA" id="ARBA00009045"/>
    </source>
</evidence>
<dbReference type="PANTHER" id="PTHR43731:SF14">
    <property type="entry name" value="PRESENILIN-ASSOCIATED RHOMBOID-LIKE PROTEIN, MITOCHONDRIAL"/>
    <property type="match status" value="1"/>
</dbReference>
<evidence type="ECO:0000256" key="6">
    <source>
        <dbReference type="ARBA" id="ARBA00023136"/>
    </source>
</evidence>
<comment type="subcellular location">
    <subcellularLocation>
        <location evidence="1">Membrane</location>
        <topology evidence="1">Multi-pass membrane protein</topology>
    </subcellularLocation>
</comment>
<dbReference type="AlphaFoldDB" id="A0A0H5QN24"/>
<proteinExistence type="inferred from homology"/>
<evidence type="ECO:0000259" key="8">
    <source>
        <dbReference type="Pfam" id="PF01694"/>
    </source>
</evidence>
<keyword evidence="3 7" id="KW-0812">Transmembrane</keyword>
<dbReference type="GO" id="GO:0004252">
    <property type="term" value="F:serine-type endopeptidase activity"/>
    <property type="evidence" value="ECO:0007669"/>
    <property type="project" value="InterPro"/>
</dbReference>
<keyword evidence="6 7" id="KW-0472">Membrane</keyword>
<evidence type="ECO:0000256" key="1">
    <source>
        <dbReference type="ARBA" id="ARBA00004141"/>
    </source>
</evidence>
<evidence type="ECO:0000256" key="5">
    <source>
        <dbReference type="ARBA" id="ARBA00022989"/>
    </source>
</evidence>
<dbReference type="Pfam" id="PF01694">
    <property type="entry name" value="Rhomboid"/>
    <property type="match status" value="1"/>
</dbReference>
<organism evidence="9">
    <name type="scientific">Spongospora subterranea</name>
    <dbReference type="NCBI Taxonomy" id="70186"/>
    <lineage>
        <taxon>Eukaryota</taxon>
        <taxon>Sar</taxon>
        <taxon>Rhizaria</taxon>
        <taxon>Endomyxa</taxon>
        <taxon>Phytomyxea</taxon>
        <taxon>Plasmodiophorida</taxon>
        <taxon>Plasmodiophoridae</taxon>
        <taxon>Spongospora</taxon>
    </lineage>
</organism>
<dbReference type="GO" id="GO:0006465">
    <property type="term" value="P:signal peptide processing"/>
    <property type="evidence" value="ECO:0007669"/>
    <property type="project" value="TreeGrafter"/>
</dbReference>
<feature type="domain" description="Peptidase S54 rhomboid" evidence="8">
    <location>
        <begin position="154"/>
        <end position="291"/>
    </location>
</feature>
<accession>A0A0H5QN24</accession>
<dbReference type="EMBL" id="HACM01002505">
    <property type="protein sequence ID" value="CRZ02947.1"/>
    <property type="molecule type" value="Transcribed_RNA"/>
</dbReference>
<evidence type="ECO:0000313" key="9">
    <source>
        <dbReference type="EMBL" id="CRZ02947.1"/>
    </source>
</evidence>
<dbReference type="SUPFAM" id="SSF144091">
    <property type="entry name" value="Rhomboid-like"/>
    <property type="match status" value="1"/>
</dbReference>
<dbReference type="InterPro" id="IPR050925">
    <property type="entry name" value="Rhomboid_protease_S54"/>
</dbReference>
<sequence>MWKRPALFRLGLSKSWIHSTNALAASRPAHPNPISRHLILGGAFMFGTFTVCAVLERKRAPVIHSSRIWEKYPRHWDKKETQDLIEVERFPLFDRLVKRASNISESSKTIGAISALNFAVFLLWKSKAPSIQRLLENLFVSRPKSRLFLPHLLSGFSHNSASHLAFNMMALWSFGTVVCDAYGSEQFCFVYTSSLIMSSLFSHAFSNKIGRIKPSLGASGGILALVSMFTFMHPNHEIMLIFLPFFSFPAWAGVAGLAAFDSLGVILGWRVFDHAAHLGGLAFGYLYSLKLQQYTWGCRRKLTDGLGVHPPRNSRS</sequence>
<evidence type="ECO:0000256" key="3">
    <source>
        <dbReference type="ARBA" id="ARBA00022692"/>
    </source>
</evidence>
<name>A0A0H5QN24_9EUKA</name>